<dbReference type="SMART" id="SM00564">
    <property type="entry name" value="PQQ"/>
    <property type="match status" value="3"/>
</dbReference>
<dbReference type="Pfam" id="PF13360">
    <property type="entry name" value="PQQ_2"/>
    <property type="match status" value="1"/>
</dbReference>
<dbReference type="PANTHER" id="PTHR34512:SF30">
    <property type="entry name" value="OUTER MEMBRANE PROTEIN ASSEMBLY FACTOR BAMB"/>
    <property type="match status" value="1"/>
</dbReference>
<dbReference type="AlphaFoldDB" id="A0A382A303"/>
<dbReference type="InterPro" id="IPR011047">
    <property type="entry name" value="Quinoprotein_ADH-like_sf"/>
</dbReference>
<dbReference type="InterPro" id="IPR002372">
    <property type="entry name" value="PQQ_rpt_dom"/>
</dbReference>
<dbReference type="SUPFAM" id="SSF50998">
    <property type="entry name" value="Quinoprotein alcohol dehydrogenase-like"/>
    <property type="match status" value="1"/>
</dbReference>
<dbReference type="InterPro" id="IPR018391">
    <property type="entry name" value="PQQ_b-propeller_rpt"/>
</dbReference>
<dbReference type="Gene3D" id="2.130.10.10">
    <property type="entry name" value="YVTN repeat-like/Quinoprotein amine dehydrogenase"/>
    <property type="match status" value="1"/>
</dbReference>
<reference evidence="2" key="1">
    <citation type="submission" date="2018-05" db="EMBL/GenBank/DDBJ databases">
        <authorList>
            <person name="Lanie J.A."/>
            <person name="Ng W.-L."/>
            <person name="Kazmierczak K.M."/>
            <person name="Andrzejewski T.M."/>
            <person name="Davidsen T.M."/>
            <person name="Wayne K.J."/>
            <person name="Tettelin H."/>
            <person name="Glass J.I."/>
            <person name="Rusch D."/>
            <person name="Podicherti R."/>
            <person name="Tsui H.-C.T."/>
            <person name="Winkler M.E."/>
        </authorList>
    </citation>
    <scope>NUCLEOTIDE SEQUENCE</scope>
</reference>
<proteinExistence type="predicted"/>
<name>A0A382A303_9ZZZZ</name>
<dbReference type="InterPro" id="IPR015943">
    <property type="entry name" value="WD40/YVTN_repeat-like_dom_sf"/>
</dbReference>
<gene>
    <name evidence="2" type="ORF">METZ01_LOCUS148301</name>
</gene>
<sequence>GDRLYTMYAEKGSEYAVCLNSADGEVIWRVKTGDYYQEKQGGDGPRSTPTVDGEVVYVLSAEGTLHSLTADTGGKIWQKSLVEEFGSAVPRWGFSTSPLVEGDLLFVEVGGLKGNILVNMVIKRQAGSTVAAIDKKTGRTLWTSLDDMMSYSSPIAYMVGGARQVAFFTAYALVGLSPQDGKLLWRFPWKTRYDVSAATPIFMPPDRIFISSGGDGAVVRVKEDGVEQVWKNSEMKNHFGTSVYLDGYLYGFDESILKCIDAQTGEEKWKARGYAKGTLIAADGHLIVLGEQGNLGLVQATPEGFAETAGFQIMNARCWTAPSLADGTVYLRDESEIVAVDLRGGVE</sequence>
<feature type="domain" description="Pyrrolo-quinoline quinone repeat" evidence="1">
    <location>
        <begin position="17"/>
        <end position="270"/>
    </location>
</feature>
<accession>A0A382A303</accession>
<protein>
    <recommendedName>
        <fullName evidence="1">Pyrrolo-quinoline quinone repeat domain-containing protein</fullName>
    </recommendedName>
</protein>
<feature type="non-terminal residue" evidence="2">
    <location>
        <position position="1"/>
    </location>
</feature>
<dbReference type="EMBL" id="UINC01023556">
    <property type="protein sequence ID" value="SVA95447.1"/>
    <property type="molecule type" value="Genomic_DNA"/>
</dbReference>
<organism evidence="2">
    <name type="scientific">marine metagenome</name>
    <dbReference type="NCBI Taxonomy" id="408172"/>
    <lineage>
        <taxon>unclassified sequences</taxon>
        <taxon>metagenomes</taxon>
        <taxon>ecological metagenomes</taxon>
    </lineage>
</organism>
<evidence type="ECO:0000259" key="1">
    <source>
        <dbReference type="Pfam" id="PF13360"/>
    </source>
</evidence>
<dbReference type="PANTHER" id="PTHR34512">
    <property type="entry name" value="CELL SURFACE PROTEIN"/>
    <property type="match status" value="1"/>
</dbReference>
<evidence type="ECO:0000313" key="2">
    <source>
        <dbReference type="EMBL" id="SVA95447.1"/>
    </source>
</evidence>